<evidence type="ECO:0000259" key="4">
    <source>
        <dbReference type="PROSITE" id="PS51371"/>
    </source>
</evidence>
<dbReference type="AlphaFoldDB" id="A0AAV1R3N1"/>
<dbReference type="InterPro" id="IPR050511">
    <property type="entry name" value="AMPK_gamma/SDS23_families"/>
</dbReference>
<sequence length="482" mass="51845">MEHHRPKSGGDLLDCKWAEENWVRDVKESPSQIKPSMHVMDMAGQEQALKGSELSSFDAYFENVQSRKKLPFSLQETLTAAFAKIPVSSFPLVPGGKVIEILADTSVTDAVRILSECNIMAAPVKKIEAGDSLDWRDRYLGIIDYSAIVLWVLESASIAAVALSATSAAAAGIGTGAVGALGAAALGAAGPVAVAGLTAATVGAAVVGGVAAEKGAGKDASTAADNLGQDFYKVVLEEEPFKSTTVGSILKSYRWTPVLPVATNSSMLSVLLLLSKYRLRNVPVIEPGKPDIKNFITQSAVIQGLERCKGRDWFDCIAGQTISDAGLPFMSADEVISVQSNELILESFKKMKENKIGGLPVVEGPNKKIIGNLSIRDIKHLLLEPELFSNFRQHRVVDFMNTISTTKETGRVVPPITCKPDATLGSLIHTLASKSVHRIYVVNQSEEVMGVITLRDVISCFVHEPPNHFNNHFSLSTKDYVE</sequence>
<dbReference type="InterPro" id="IPR000644">
    <property type="entry name" value="CBS_dom"/>
</dbReference>
<proteinExistence type="predicted"/>
<dbReference type="CDD" id="cd02205">
    <property type="entry name" value="CBS_pair_SF"/>
    <property type="match status" value="1"/>
</dbReference>
<evidence type="ECO:0000313" key="5">
    <source>
        <dbReference type="EMBL" id="CAK7328472.1"/>
    </source>
</evidence>
<name>A0AAV1R3N1_9ROSI</name>
<dbReference type="SUPFAM" id="SSF54631">
    <property type="entry name" value="CBS-domain pair"/>
    <property type="match status" value="2"/>
</dbReference>
<gene>
    <name evidence="5" type="ORF">DCAF_LOCUS6196</name>
</gene>
<comment type="caution">
    <text evidence="5">The sequence shown here is derived from an EMBL/GenBank/DDBJ whole genome shotgun (WGS) entry which is preliminary data.</text>
</comment>
<accession>A0AAV1R3N1</accession>
<dbReference type="PANTHER" id="PTHR13780:SF47">
    <property type="entry name" value="SNF1-RELATED PROTEIN KINASE REGULATORY SUBUNIT GAMMA-1-LIKE"/>
    <property type="match status" value="1"/>
</dbReference>
<evidence type="ECO:0000256" key="1">
    <source>
        <dbReference type="ARBA" id="ARBA00022737"/>
    </source>
</evidence>
<feature type="domain" description="CBS" evidence="4">
    <location>
        <begin position="409"/>
        <end position="467"/>
    </location>
</feature>
<evidence type="ECO:0000256" key="2">
    <source>
        <dbReference type="ARBA" id="ARBA00023122"/>
    </source>
</evidence>
<dbReference type="PROSITE" id="PS51371">
    <property type="entry name" value="CBS"/>
    <property type="match status" value="2"/>
</dbReference>
<organism evidence="5 6">
    <name type="scientific">Dovyalis caffra</name>
    <dbReference type="NCBI Taxonomy" id="77055"/>
    <lineage>
        <taxon>Eukaryota</taxon>
        <taxon>Viridiplantae</taxon>
        <taxon>Streptophyta</taxon>
        <taxon>Embryophyta</taxon>
        <taxon>Tracheophyta</taxon>
        <taxon>Spermatophyta</taxon>
        <taxon>Magnoliopsida</taxon>
        <taxon>eudicotyledons</taxon>
        <taxon>Gunneridae</taxon>
        <taxon>Pentapetalae</taxon>
        <taxon>rosids</taxon>
        <taxon>fabids</taxon>
        <taxon>Malpighiales</taxon>
        <taxon>Salicaceae</taxon>
        <taxon>Flacourtieae</taxon>
        <taxon>Dovyalis</taxon>
    </lineage>
</organism>
<keyword evidence="6" id="KW-1185">Reference proteome</keyword>
<evidence type="ECO:0000256" key="3">
    <source>
        <dbReference type="PROSITE-ProRule" id="PRU00703"/>
    </source>
</evidence>
<protein>
    <recommendedName>
        <fullName evidence="4">CBS domain-containing protein</fullName>
    </recommendedName>
</protein>
<dbReference type="PANTHER" id="PTHR13780">
    <property type="entry name" value="AMP-ACTIVATED PROTEIN KINASE, GAMMA REGULATORY SUBUNIT"/>
    <property type="match status" value="1"/>
</dbReference>
<reference evidence="5 6" key="1">
    <citation type="submission" date="2024-01" db="EMBL/GenBank/DDBJ databases">
        <authorList>
            <person name="Waweru B."/>
        </authorList>
    </citation>
    <scope>NUCLEOTIDE SEQUENCE [LARGE SCALE GENOMIC DNA]</scope>
</reference>
<keyword evidence="1" id="KW-0677">Repeat</keyword>
<dbReference type="InterPro" id="IPR046342">
    <property type="entry name" value="CBS_dom_sf"/>
</dbReference>
<dbReference type="EMBL" id="CAWUPB010000893">
    <property type="protein sequence ID" value="CAK7328472.1"/>
    <property type="molecule type" value="Genomic_DNA"/>
</dbReference>
<keyword evidence="2 3" id="KW-0129">CBS domain</keyword>
<dbReference type="Pfam" id="PF00571">
    <property type="entry name" value="CBS"/>
    <property type="match status" value="2"/>
</dbReference>
<feature type="domain" description="CBS" evidence="4">
    <location>
        <begin position="330"/>
        <end position="389"/>
    </location>
</feature>
<dbReference type="SMART" id="SM00116">
    <property type="entry name" value="CBS"/>
    <property type="match status" value="4"/>
</dbReference>
<evidence type="ECO:0000313" key="6">
    <source>
        <dbReference type="Proteomes" id="UP001314170"/>
    </source>
</evidence>
<dbReference type="Gene3D" id="3.10.580.10">
    <property type="entry name" value="CBS-domain"/>
    <property type="match status" value="2"/>
</dbReference>
<dbReference type="Proteomes" id="UP001314170">
    <property type="component" value="Unassembled WGS sequence"/>
</dbReference>